<dbReference type="EMBL" id="ABEU02000018">
    <property type="protein sequence ID" value="PNR34923.1"/>
    <property type="molecule type" value="Genomic_DNA"/>
</dbReference>
<dbReference type="Gramene" id="Pp3c18_6983V3.1">
    <property type="protein sequence ID" value="PAC:32982105.CDS.1"/>
    <property type="gene ID" value="Pp3c18_6983"/>
</dbReference>
<evidence type="ECO:0000313" key="3">
    <source>
        <dbReference type="Proteomes" id="UP000006727"/>
    </source>
</evidence>
<sequence>MARLESKLYLVTGFLQVKPMIGVKNLQIGEENGPNGACRAQLFVLQFHLKLEAPLKPKSAVSNNFIAAM</sequence>
<dbReference type="InParanoid" id="A0A2K1J067"/>
<reference evidence="1 3" key="2">
    <citation type="journal article" date="2018" name="Plant J.">
        <title>The Physcomitrella patens chromosome-scale assembly reveals moss genome structure and evolution.</title>
        <authorList>
            <person name="Lang D."/>
            <person name="Ullrich K.K."/>
            <person name="Murat F."/>
            <person name="Fuchs J."/>
            <person name="Jenkins J."/>
            <person name="Haas F.B."/>
            <person name="Piednoel M."/>
            <person name="Gundlach H."/>
            <person name="Van Bel M."/>
            <person name="Meyberg R."/>
            <person name="Vives C."/>
            <person name="Morata J."/>
            <person name="Symeonidi A."/>
            <person name="Hiss M."/>
            <person name="Muchero W."/>
            <person name="Kamisugi Y."/>
            <person name="Saleh O."/>
            <person name="Blanc G."/>
            <person name="Decker E.L."/>
            <person name="van Gessel N."/>
            <person name="Grimwood J."/>
            <person name="Hayes R.D."/>
            <person name="Graham S.W."/>
            <person name="Gunter L.E."/>
            <person name="McDaniel S.F."/>
            <person name="Hoernstein S.N.W."/>
            <person name="Larsson A."/>
            <person name="Li F.W."/>
            <person name="Perroud P.F."/>
            <person name="Phillips J."/>
            <person name="Ranjan P."/>
            <person name="Rokshar D.S."/>
            <person name="Rothfels C.J."/>
            <person name="Schneider L."/>
            <person name="Shu S."/>
            <person name="Stevenson D.W."/>
            <person name="Thummler F."/>
            <person name="Tillich M."/>
            <person name="Villarreal Aguilar J.C."/>
            <person name="Widiez T."/>
            <person name="Wong G.K."/>
            <person name="Wymore A."/>
            <person name="Zhang Y."/>
            <person name="Zimmer A.D."/>
            <person name="Quatrano R.S."/>
            <person name="Mayer K.F.X."/>
            <person name="Goodstein D."/>
            <person name="Casacuberta J.M."/>
            <person name="Vandepoele K."/>
            <person name="Reski R."/>
            <person name="Cuming A.C."/>
            <person name="Tuskan G.A."/>
            <person name="Maumus F."/>
            <person name="Salse J."/>
            <person name="Schmutz J."/>
            <person name="Rensing S.A."/>
        </authorList>
    </citation>
    <scope>NUCLEOTIDE SEQUENCE [LARGE SCALE GENOMIC DNA]</scope>
    <source>
        <strain evidence="2 3">cv. Gransden 2004</strain>
    </source>
</reference>
<reference evidence="1 3" key="1">
    <citation type="journal article" date="2008" name="Science">
        <title>The Physcomitrella genome reveals evolutionary insights into the conquest of land by plants.</title>
        <authorList>
            <person name="Rensing S."/>
            <person name="Lang D."/>
            <person name="Zimmer A."/>
            <person name="Terry A."/>
            <person name="Salamov A."/>
            <person name="Shapiro H."/>
            <person name="Nishiyama T."/>
            <person name="Perroud P.-F."/>
            <person name="Lindquist E."/>
            <person name="Kamisugi Y."/>
            <person name="Tanahashi T."/>
            <person name="Sakakibara K."/>
            <person name="Fujita T."/>
            <person name="Oishi K."/>
            <person name="Shin-I T."/>
            <person name="Kuroki Y."/>
            <person name="Toyoda A."/>
            <person name="Suzuki Y."/>
            <person name="Hashimoto A."/>
            <person name="Yamaguchi K."/>
            <person name="Sugano A."/>
            <person name="Kohara Y."/>
            <person name="Fujiyama A."/>
            <person name="Anterola A."/>
            <person name="Aoki S."/>
            <person name="Ashton N."/>
            <person name="Barbazuk W.B."/>
            <person name="Barker E."/>
            <person name="Bennetzen J."/>
            <person name="Bezanilla M."/>
            <person name="Blankenship R."/>
            <person name="Cho S.H."/>
            <person name="Dutcher S."/>
            <person name="Estelle M."/>
            <person name="Fawcett J.A."/>
            <person name="Gundlach H."/>
            <person name="Hanada K."/>
            <person name="Heyl A."/>
            <person name="Hicks K.A."/>
            <person name="Hugh J."/>
            <person name="Lohr M."/>
            <person name="Mayer K."/>
            <person name="Melkozernov A."/>
            <person name="Murata T."/>
            <person name="Nelson D."/>
            <person name="Pils B."/>
            <person name="Prigge M."/>
            <person name="Reiss B."/>
            <person name="Renner T."/>
            <person name="Rombauts S."/>
            <person name="Rushton P."/>
            <person name="Sanderfoot A."/>
            <person name="Schween G."/>
            <person name="Shiu S.-H."/>
            <person name="Stueber K."/>
            <person name="Theodoulou F.L."/>
            <person name="Tu H."/>
            <person name="Van de Peer Y."/>
            <person name="Verrier P.J."/>
            <person name="Waters E."/>
            <person name="Wood A."/>
            <person name="Yang L."/>
            <person name="Cove D."/>
            <person name="Cuming A."/>
            <person name="Hasebe M."/>
            <person name="Lucas S."/>
            <person name="Mishler D.B."/>
            <person name="Reski R."/>
            <person name="Grigoriev I."/>
            <person name="Quatrano R.S."/>
            <person name="Boore J.L."/>
        </authorList>
    </citation>
    <scope>NUCLEOTIDE SEQUENCE [LARGE SCALE GENOMIC DNA]</scope>
    <source>
        <strain evidence="2 3">cv. Gransden 2004</strain>
    </source>
</reference>
<dbReference type="AlphaFoldDB" id="A0A2K1J067"/>
<name>A0A2K1J067_PHYPA</name>
<evidence type="ECO:0000313" key="2">
    <source>
        <dbReference type="EnsemblPlants" id="PAC:32982105.CDS.1"/>
    </source>
</evidence>
<evidence type="ECO:0000313" key="1">
    <source>
        <dbReference type="EMBL" id="PNR34923.1"/>
    </source>
</evidence>
<accession>A0A2K1J067</accession>
<gene>
    <name evidence="1" type="ORF">PHYPA_022822</name>
</gene>
<protein>
    <submittedName>
        <fullName evidence="1 2">Uncharacterized protein</fullName>
    </submittedName>
</protein>
<reference evidence="2" key="3">
    <citation type="submission" date="2020-12" db="UniProtKB">
        <authorList>
            <consortium name="EnsemblPlants"/>
        </authorList>
    </citation>
    <scope>IDENTIFICATION</scope>
</reference>
<dbReference type="EnsemblPlants" id="Pp3c18_6983V3.1">
    <property type="protein sequence ID" value="PAC:32982105.CDS.1"/>
    <property type="gene ID" value="Pp3c18_6983"/>
</dbReference>
<dbReference type="Proteomes" id="UP000006727">
    <property type="component" value="Chromosome 18"/>
</dbReference>
<keyword evidence="3" id="KW-1185">Reference proteome</keyword>
<proteinExistence type="predicted"/>
<organism evidence="1">
    <name type="scientific">Physcomitrium patens</name>
    <name type="common">Spreading-leaved earth moss</name>
    <name type="synonym">Physcomitrella patens</name>
    <dbReference type="NCBI Taxonomy" id="3218"/>
    <lineage>
        <taxon>Eukaryota</taxon>
        <taxon>Viridiplantae</taxon>
        <taxon>Streptophyta</taxon>
        <taxon>Embryophyta</taxon>
        <taxon>Bryophyta</taxon>
        <taxon>Bryophytina</taxon>
        <taxon>Bryopsida</taxon>
        <taxon>Funariidae</taxon>
        <taxon>Funariales</taxon>
        <taxon>Funariaceae</taxon>
        <taxon>Physcomitrium</taxon>
    </lineage>
</organism>